<evidence type="ECO:0000313" key="3">
    <source>
        <dbReference type="EMBL" id="NGZ85249.1"/>
    </source>
</evidence>
<evidence type="ECO:0000313" key="4">
    <source>
        <dbReference type="Proteomes" id="UP000666369"/>
    </source>
</evidence>
<evidence type="ECO:0000256" key="2">
    <source>
        <dbReference type="SAM" id="Phobius"/>
    </source>
</evidence>
<name>A0ABX0FLB9_9BURK</name>
<dbReference type="RefSeq" id="WP_166103546.1">
    <property type="nucleotide sequence ID" value="NZ_JAADJT010000005.1"/>
</dbReference>
<reference evidence="3 4" key="1">
    <citation type="submission" date="2020-01" db="EMBL/GenBank/DDBJ databases">
        <authorList>
            <person name="Lee S.D."/>
        </authorList>
    </citation>
    <scope>NUCLEOTIDE SEQUENCE [LARGE SCALE GENOMIC DNA]</scope>
    <source>
        <strain evidence="3 4">SAP-35</strain>
    </source>
</reference>
<feature type="region of interest" description="Disordered" evidence="1">
    <location>
        <begin position="1"/>
        <end position="66"/>
    </location>
</feature>
<evidence type="ECO:0008006" key="5">
    <source>
        <dbReference type="Google" id="ProtNLM"/>
    </source>
</evidence>
<dbReference type="EMBL" id="JAADJT010000005">
    <property type="protein sequence ID" value="NGZ85249.1"/>
    <property type="molecule type" value="Genomic_DNA"/>
</dbReference>
<dbReference type="Proteomes" id="UP000666369">
    <property type="component" value="Unassembled WGS sequence"/>
</dbReference>
<organism evidence="3 4">
    <name type="scientific">Duganella aceris</name>
    <dbReference type="NCBI Taxonomy" id="2703883"/>
    <lineage>
        <taxon>Bacteria</taxon>
        <taxon>Pseudomonadati</taxon>
        <taxon>Pseudomonadota</taxon>
        <taxon>Betaproteobacteria</taxon>
        <taxon>Burkholderiales</taxon>
        <taxon>Oxalobacteraceae</taxon>
        <taxon>Telluria group</taxon>
        <taxon>Duganella</taxon>
    </lineage>
</organism>
<proteinExistence type="predicted"/>
<reference evidence="4" key="2">
    <citation type="submission" date="2023-07" db="EMBL/GenBank/DDBJ databases">
        <title>Duganella aceri sp. nov., isolated from tree sap.</title>
        <authorList>
            <person name="Kim I.S."/>
        </authorList>
    </citation>
    <scope>NUCLEOTIDE SEQUENCE [LARGE SCALE GENOMIC DNA]</scope>
    <source>
        <strain evidence="4">SAP-35</strain>
    </source>
</reference>
<gene>
    <name evidence="3" type="ORF">GW587_13405</name>
</gene>
<accession>A0ABX0FLB9</accession>
<keyword evidence="2" id="KW-1133">Transmembrane helix</keyword>
<sequence length="202" mass="21185">MTRATSTPPHRPGRPSHPAATPASPPRRADRPSHAAATPASPTSRADRPSRADATTPPPRRRTRAVRHARNAGLAYVEVVMATLLMMLCLIPAVNAMRASIGAPAVAALSANGLQCVKSQMETVLAEPYLKLLAAAGNVGTPSATYSLPADASCPARNVYIARYNGDNPATYSSSNTNLLYISVRLADPTLAPMPLTTLVAR</sequence>
<keyword evidence="2" id="KW-0472">Membrane</keyword>
<comment type="caution">
    <text evidence="3">The sequence shown here is derived from an EMBL/GenBank/DDBJ whole genome shotgun (WGS) entry which is preliminary data.</text>
</comment>
<feature type="compositionally biased region" description="Low complexity" evidence="1">
    <location>
        <begin position="34"/>
        <end position="44"/>
    </location>
</feature>
<protein>
    <recommendedName>
        <fullName evidence="5">Pilus assembly protein</fullName>
    </recommendedName>
</protein>
<keyword evidence="4" id="KW-1185">Reference proteome</keyword>
<evidence type="ECO:0000256" key="1">
    <source>
        <dbReference type="SAM" id="MobiDB-lite"/>
    </source>
</evidence>
<keyword evidence="2" id="KW-0812">Transmembrane</keyword>
<feature type="transmembrane region" description="Helical" evidence="2">
    <location>
        <begin position="74"/>
        <end position="94"/>
    </location>
</feature>